<dbReference type="PANTHER" id="PTHR24096:SF317">
    <property type="entry name" value="ADENYLATE-FORMING ENZYME AFEA"/>
    <property type="match status" value="1"/>
</dbReference>
<evidence type="ECO:0000256" key="3">
    <source>
        <dbReference type="ARBA" id="ARBA00022598"/>
    </source>
</evidence>
<evidence type="ECO:0000256" key="1">
    <source>
        <dbReference type="ARBA" id="ARBA00005179"/>
    </source>
</evidence>
<keyword evidence="4" id="KW-0547">Nucleotide-binding</keyword>
<gene>
    <name evidence="8" type="ORF">HDK90DRAFT_536230</name>
</gene>
<dbReference type="Proteomes" id="UP001492380">
    <property type="component" value="Unassembled WGS sequence"/>
</dbReference>
<dbReference type="EMBL" id="JBBWRZ010000009">
    <property type="protein sequence ID" value="KAK8229368.1"/>
    <property type="molecule type" value="Genomic_DNA"/>
</dbReference>
<dbReference type="SUPFAM" id="SSF56801">
    <property type="entry name" value="Acetyl-CoA synthetase-like"/>
    <property type="match status" value="1"/>
</dbReference>
<feature type="domain" description="AMP-binding enzyme C-terminal" evidence="7">
    <location>
        <begin position="452"/>
        <end position="529"/>
    </location>
</feature>
<dbReference type="PROSITE" id="PS00455">
    <property type="entry name" value="AMP_BINDING"/>
    <property type="match status" value="1"/>
</dbReference>
<dbReference type="Pfam" id="PF13193">
    <property type="entry name" value="AMP-binding_C"/>
    <property type="match status" value="1"/>
</dbReference>
<dbReference type="InterPro" id="IPR020845">
    <property type="entry name" value="AMP-binding_CS"/>
</dbReference>
<keyword evidence="5" id="KW-0067">ATP-binding</keyword>
<dbReference type="InterPro" id="IPR042099">
    <property type="entry name" value="ANL_N_sf"/>
</dbReference>
<protein>
    <submittedName>
        <fullName evidence="8">Amp dependent CoA ligase</fullName>
    </submittedName>
</protein>
<accession>A0ABR1YHH1</accession>
<comment type="pathway">
    <text evidence="1">Secondary metabolite biosynthesis.</text>
</comment>
<name>A0ABR1YHH1_9PEZI</name>
<sequence>MSAQSYRQTTDLAALSKLDLLTYVFGAAGSANGDEDTPVLIDAEDPSRSLSINQARVLVRKIVAGLKAFGLKQGDTVCIHATNSIMYPPMALGVVGAGGIYAGSNPAYKVDELTHQFHTARPRFIITNPELVPAVVEAAKSCDLPALTIFVLGQSAVDSDVCRSFDELLVHGESHWVTFQTEEQAKSTPAGYFTTSGTTGRPKLAIRTHSNFVHESTMQKDVQKKPYQVSRLISLPLFHAFACPIGILAPLHQGIPTFIMRRYLPDTYLALLNQFNITESIAAPPMILGWLAMPENKKAMLKTLHQVTCAGAALAKTVQEEASHLLAPGGRLIQCWGMTEAGQITGFKYPYSDYSGAVGKPLPHIEVKIVDDELRDVVSGDDNATGEIVVRSPASMTGYFKNPTATQEAFLPSDPTWLRTGDVGMIRDGMVYLTDRVKDLIKVKGWQVAPVEIEAVLLQHAEIPDCAVFGVADADGMNERVYIKVIRSQGSSLTPEDIKAFLLQHLASYKVGGAVISFTDAIPRNPSGKILKRLLKDEVVRQRELASKKQ</sequence>
<reference evidence="8 9" key="1">
    <citation type="submission" date="2024-04" db="EMBL/GenBank/DDBJ databases">
        <title>Phyllosticta paracitricarpa is synonymous to the EU quarantine fungus P. citricarpa based on phylogenomic analyses.</title>
        <authorList>
            <consortium name="Lawrence Berkeley National Laboratory"/>
            <person name="Van Ingen-Buijs V.A."/>
            <person name="Van Westerhoven A.C."/>
            <person name="Haridas S."/>
            <person name="Skiadas P."/>
            <person name="Martin F."/>
            <person name="Groenewald J.Z."/>
            <person name="Crous P.W."/>
            <person name="Seidl M.F."/>
        </authorList>
    </citation>
    <scope>NUCLEOTIDE SEQUENCE [LARGE SCALE GENOMIC DNA]</scope>
    <source>
        <strain evidence="8 9">CBS 123374</strain>
    </source>
</reference>
<evidence type="ECO:0000256" key="4">
    <source>
        <dbReference type="ARBA" id="ARBA00022741"/>
    </source>
</evidence>
<proteinExistence type="inferred from homology"/>
<dbReference type="GO" id="GO:0016874">
    <property type="term" value="F:ligase activity"/>
    <property type="evidence" value="ECO:0007669"/>
    <property type="project" value="UniProtKB-KW"/>
</dbReference>
<evidence type="ECO:0000256" key="2">
    <source>
        <dbReference type="ARBA" id="ARBA00006432"/>
    </source>
</evidence>
<dbReference type="PANTHER" id="PTHR24096">
    <property type="entry name" value="LONG-CHAIN-FATTY-ACID--COA LIGASE"/>
    <property type="match status" value="1"/>
</dbReference>
<evidence type="ECO:0000256" key="5">
    <source>
        <dbReference type="ARBA" id="ARBA00022840"/>
    </source>
</evidence>
<keyword evidence="9" id="KW-1185">Reference proteome</keyword>
<dbReference type="InterPro" id="IPR025110">
    <property type="entry name" value="AMP-bd_C"/>
</dbReference>
<evidence type="ECO:0000313" key="9">
    <source>
        <dbReference type="Proteomes" id="UP001492380"/>
    </source>
</evidence>
<dbReference type="InterPro" id="IPR000873">
    <property type="entry name" value="AMP-dep_synth/lig_dom"/>
</dbReference>
<dbReference type="Pfam" id="PF00501">
    <property type="entry name" value="AMP-binding"/>
    <property type="match status" value="1"/>
</dbReference>
<feature type="domain" description="AMP-dependent synthetase/ligase" evidence="6">
    <location>
        <begin position="31"/>
        <end position="400"/>
    </location>
</feature>
<comment type="similarity">
    <text evidence="2">Belongs to the ATP-dependent AMP-binding enzyme family.</text>
</comment>
<dbReference type="Gene3D" id="3.30.300.30">
    <property type="match status" value="1"/>
</dbReference>
<evidence type="ECO:0000259" key="7">
    <source>
        <dbReference type="Pfam" id="PF13193"/>
    </source>
</evidence>
<dbReference type="Gene3D" id="3.40.50.12780">
    <property type="entry name" value="N-terminal domain of ligase-like"/>
    <property type="match status" value="1"/>
</dbReference>
<dbReference type="InterPro" id="IPR045851">
    <property type="entry name" value="AMP-bd_C_sf"/>
</dbReference>
<evidence type="ECO:0000313" key="8">
    <source>
        <dbReference type="EMBL" id="KAK8229368.1"/>
    </source>
</evidence>
<keyword evidence="3 8" id="KW-0436">Ligase</keyword>
<evidence type="ECO:0000259" key="6">
    <source>
        <dbReference type="Pfam" id="PF00501"/>
    </source>
</evidence>
<comment type="caution">
    <text evidence="8">The sequence shown here is derived from an EMBL/GenBank/DDBJ whole genome shotgun (WGS) entry which is preliminary data.</text>
</comment>
<organism evidence="8 9">
    <name type="scientific">Phyllosticta capitalensis</name>
    <dbReference type="NCBI Taxonomy" id="121624"/>
    <lineage>
        <taxon>Eukaryota</taxon>
        <taxon>Fungi</taxon>
        <taxon>Dikarya</taxon>
        <taxon>Ascomycota</taxon>
        <taxon>Pezizomycotina</taxon>
        <taxon>Dothideomycetes</taxon>
        <taxon>Dothideomycetes incertae sedis</taxon>
        <taxon>Botryosphaeriales</taxon>
        <taxon>Phyllostictaceae</taxon>
        <taxon>Phyllosticta</taxon>
    </lineage>
</organism>